<evidence type="ECO:0000313" key="2">
    <source>
        <dbReference type="EMBL" id="GAT61401.1"/>
    </source>
</evidence>
<organism evidence="2 3">
    <name type="scientific">Mycena chlorophos</name>
    <name type="common">Agaric fungus</name>
    <name type="synonym">Agaricus chlorophos</name>
    <dbReference type="NCBI Taxonomy" id="658473"/>
    <lineage>
        <taxon>Eukaryota</taxon>
        <taxon>Fungi</taxon>
        <taxon>Dikarya</taxon>
        <taxon>Basidiomycota</taxon>
        <taxon>Agaricomycotina</taxon>
        <taxon>Agaricomycetes</taxon>
        <taxon>Agaricomycetidae</taxon>
        <taxon>Agaricales</taxon>
        <taxon>Marasmiineae</taxon>
        <taxon>Mycenaceae</taxon>
        <taxon>Mycena</taxon>
    </lineage>
</organism>
<feature type="transmembrane region" description="Helical" evidence="1">
    <location>
        <begin position="280"/>
        <end position="299"/>
    </location>
</feature>
<keyword evidence="3" id="KW-1185">Reference proteome</keyword>
<protein>
    <submittedName>
        <fullName evidence="2">Uncharacterized protein</fullName>
    </submittedName>
</protein>
<dbReference type="Proteomes" id="UP000815677">
    <property type="component" value="Unassembled WGS sequence"/>
</dbReference>
<dbReference type="EMBL" id="DF850028">
    <property type="protein sequence ID" value="GAT61401.1"/>
    <property type="molecule type" value="Genomic_DNA"/>
</dbReference>
<dbReference type="PANTHER" id="PTHR40465:SF1">
    <property type="entry name" value="DUF6534 DOMAIN-CONTAINING PROTEIN"/>
    <property type="match status" value="1"/>
</dbReference>
<keyword evidence="1" id="KW-1133">Transmembrane helix</keyword>
<proteinExistence type="predicted"/>
<evidence type="ECO:0000256" key="1">
    <source>
        <dbReference type="SAM" id="Phobius"/>
    </source>
</evidence>
<feature type="transmembrane region" description="Helical" evidence="1">
    <location>
        <begin position="236"/>
        <end position="260"/>
    </location>
</feature>
<reference evidence="2" key="1">
    <citation type="submission" date="2014-09" db="EMBL/GenBank/DDBJ databases">
        <title>Genome sequence of the luminous mushroom Mycena chlorophos for searching fungal bioluminescence genes.</title>
        <authorList>
            <person name="Tanaka Y."/>
            <person name="Kasuga D."/>
            <person name="Oba Y."/>
            <person name="Hase S."/>
            <person name="Sato K."/>
            <person name="Oba Y."/>
            <person name="Sakakibara Y."/>
        </authorList>
    </citation>
    <scope>NUCLEOTIDE SEQUENCE</scope>
</reference>
<evidence type="ECO:0000313" key="3">
    <source>
        <dbReference type="Proteomes" id="UP000815677"/>
    </source>
</evidence>
<dbReference type="PANTHER" id="PTHR40465">
    <property type="entry name" value="CHROMOSOME 1, WHOLE GENOME SHOTGUN SEQUENCE"/>
    <property type="match status" value="1"/>
</dbReference>
<keyword evidence="1" id="KW-0472">Membrane</keyword>
<gene>
    <name evidence="2" type="ORF">MCHLO_17425</name>
</gene>
<feature type="transmembrane region" description="Helical" evidence="1">
    <location>
        <begin position="199"/>
        <end position="224"/>
    </location>
</feature>
<name>A0ABQ0MDH9_MYCCL</name>
<sequence length="306" mass="34681">MSSSRLEVELKRDFPGIMSDPDLDFSVSKGREALLRQTLPVIDIDQQTTGNPEVRVARIAEANGYYVAGLRISVSGDTSSETWDAVERAEAESLHACHRCGEEGQRARRGWQTSRKRSTVLTFYHSRRVRLISPFELWAWLVKRYCIEWRTCCVNFQPLALGTLFQANYGRPFKLKDKNAAVRPFTVLSPSMPNLNSTLGALLVGTSASSVLYGVSTMQAYIYYQHFPGDHWALKSFVAFIWITEGVHFGCMMNTLYSVLVVDDTTLLEEPLGNLREPRSTNALIFITITLAVSVHIFFTRRIWKL</sequence>
<accession>A0ABQ0MDH9</accession>
<keyword evidence="1" id="KW-0812">Transmembrane</keyword>